<evidence type="ECO:0000313" key="2">
    <source>
        <dbReference type="Proteomes" id="UP000270471"/>
    </source>
</evidence>
<reference evidence="1 2" key="1">
    <citation type="submission" date="2017-11" db="EMBL/GenBank/DDBJ databases">
        <title>Draft genome of actinobacteria isolated from guarana (Paullinia cupana (Mart.) Ducke.</title>
        <authorList>
            <person name="Siqueira K.A."/>
            <person name="Liotti R.G."/>
            <person name="Mendes T.A.O."/>
            <person name="Soares M.A."/>
        </authorList>
    </citation>
    <scope>NUCLEOTIDE SEQUENCE [LARGE SCALE GENOMIC DNA]</scope>
    <source>
        <strain evidence="1 2">193</strain>
    </source>
</reference>
<dbReference type="RefSeq" id="WP_121895501.1">
    <property type="nucleotide sequence ID" value="NZ_JBEXWZ010000148.1"/>
</dbReference>
<keyword evidence="2" id="KW-1185">Reference proteome</keyword>
<name>A0A3M0HU73_9ACTN</name>
<dbReference type="OrthoDB" id="4248183at2"/>
<dbReference type="AlphaFoldDB" id="A0A3M0HU73"/>
<comment type="caution">
    <text evidence="1">The sequence shown here is derived from an EMBL/GenBank/DDBJ whole genome shotgun (WGS) entry which is preliminary data.</text>
</comment>
<protein>
    <recommendedName>
        <fullName evidence="3">Transcriptional regulator</fullName>
    </recommendedName>
</protein>
<accession>A0A3M0HU73</accession>
<proteinExistence type="predicted"/>
<evidence type="ECO:0000313" key="1">
    <source>
        <dbReference type="EMBL" id="RMB79638.1"/>
    </source>
</evidence>
<organism evidence="1 2">
    <name type="scientific">Streptomyces shenzhenensis</name>
    <dbReference type="NCBI Taxonomy" id="943815"/>
    <lineage>
        <taxon>Bacteria</taxon>
        <taxon>Bacillati</taxon>
        <taxon>Actinomycetota</taxon>
        <taxon>Actinomycetes</taxon>
        <taxon>Kitasatosporales</taxon>
        <taxon>Streptomycetaceae</taxon>
        <taxon>Streptomyces</taxon>
    </lineage>
</organism>
<gene>
    <name evidence="1" type="ORF">CTZ28_44300</name>
</gene>
<dbReference type="Proteomes" id="UP000270471">
    <property type="component" value="Unassembled WGS sequence"/>
</dbReference>
<sequence length="92" mass="9480">MNDLDTLSARRTVRRAARRLAEDAPKLAVGSADAYRTGLATRAAELRRAVLAAWLTGVPEHVIAADGGLSPAVVHAWISAGAPPTDRAGGPG</sequence>
<evidence type="ECO:0008006" key="3">
    <source>
        <dbReference type="Google" id="ProtNLM"/>
    </source>
</evidence>
<dbReference type="EMBL" id="PENI01000057">
    <property type="protein sequence ID" value="RMB79638.1"/>
    <property type="molecule type" value="Genomic_DNA"/>
</dbReference>